<accession>A0A7C4GJC8</accession>
<dbReference type="GO" id="GO:0004385">
    <property type="term" value="F:GMP kinase activity"/>
    <property type="evidence" value="ECO:0007669"/>
    <property type="project" value="UniProtKB-UniRule"/>
</dbReference>
<dbReference type="Gene3D" id="3.40.50.300">
    <property type="entry name" value="P-loop containing nucleotide triphosphate hydrolases"/>
    <property type="match status" value="2"/>
</dbReference>
<evidence type="ECO:0000256" key="7">
    <source>
        <dbReference type="ARBA" id="ARBA00022840"/>
    </source>
</evidence>
<evidence type="ECO:0000256" key="1">
    <source>
        <dbReference type="ARBA" id="ARBA00005790"/>
    </source>
</evidence>
<reference evidence="11" key="1">
    <citation type="journal article" date="2020" name="mSystems">
        <title>Genome- and Community-Level Interaction Insights into Carbon Utilization and Element Cycling Functions of Hydrothermarchaeota in Hydrothermal Sediment.</title>
        <authorList>
            <person name="Zhou Z."/>
            <person name="Liu Y."/>
            <person name="Xu W."/>
            <person name="Pan J."/>
            <person name="Luo Z.H."/>
            <person name="Li M."/>
        </authorList>
    </citation>
    <scope>NUCLEOTIDE SEQUENCE [LARGE SCALE GENOMIC DNA]</scope>
    <source>
        <strain evidence="11">SpSt-609</strain>
    </source>
</reference>
<dbReference type="Gene3D" id="3.30.63.10">
    <property type="entry name" value="Guanylate Kinase phosphate binding domain"/>
    <property type="match status" value="1"/>
</dbReference>
<dbReference type="GO" id="GO:0005524">
    <property type="term" value="F:ATP binding"/>
    <property type="evidence" value="ECO:0007669"/>
    <property type="project" value="UniProtKB-UniRule"/>
</dbReference>
<dbReference type="InterPro" id="IPR020590">
    <property type="entry name" value="Guanylate_kinase_CS"/>
</dbReference>
<dbReference type="InterPro" id="IPR008145">
    <property type="entry name" value="GK/Ca_channel_bsu"/>
</dbReference>
<evidence type="ECO:0000256" key="2">
    <source>
        <dbReference type="ARBA" id="ARBA00012961"/>
    </source>
</evidence>
<keyword evidence="9" id="KW-0963">Cytoplasm</keyword>
<dbReference type="InterPro" id="IPR017665">
    <property type="entry name" value="Guanylate_kinase"/>
</dbReference>
<comment type="subcellular location">
    <subcellularLocation>
        <location evidence="9">Cytoplasm</location>
    </subcellularLocation>
</comment>
<dbReference type="InterPro" id="IPR027417">
    <property type="entry name" value="P-loop_NTPase"/>
</dbReference>
<dbReference type="FunFam" id="3.30.63.10:FF:000002">
    <property type="entry name" value="Guanylate kinase 1"/>
    <property type="match status" value="1"/>
</dbReference>
<protein>
    <recommendedName>
        <fullName evidence="3 9">Guanylate kinase</fullName>
        <ecNumber evidence="2 9">2.7.4.8</ecNumber>
    </recommendedName>
    <alternativeName>
        <fullName evidence="8 9">GMP kinase</fullName>
    </alternativeName>
</protein>
<sequence>MSLPRSKGILFVISGPSGVGKTSIIRAVLERVEHLVFSVSCTTRPQRPGEVDGIDYFFVSTEKFQQMISENAFLEWAVVHDNYYGTPASFVLENLEKGLDVILDIDVQGALRVKASYPGAKFVFIAPPSFETLRERLRRRGTESDERIARRLENAKRELKHIPEFEYLLINEDLETSISNLISIIHAERLKFERLKDLEIVRNLYGGDHDG</sequence>
<dbReference type="NCBIfam" id="TIGR03263">
    <property type="entry name" value="guanyl_kin"/>
    <property type="match status" value="1"/>
</dbReference>
<comment type="function">
    <text evidence="9">Essential for recycling GMP and indirectly, cGMP.</text>
</comment>
<dbReference type="SUPFAM" id="SSF52540">
    <property type="entry name" value="P-loop containing nucleoside triphosphate hydrolases"/>
    <property type="match status" value="1"/>
</dbReference>
<evidence type="ECO:0000256" key="9">
    <source>
        <dbReference type="HAMAP-Rule" id="MF_00328"/>
    </source>
</evidence>
<gene>
    <name evidence="9" type="primary">gmk</name>
    <name evidence="11" type="ORF">ENT77_06380</name>
</gene>
<feature type="domain" description="Guanylate kinase-like" evidence="10">
    <location>
        <begin position="8"/>
        <end position="186"/>
    </location>
</feature>
<evidence type="ECO:0000256" key="5">
    <source>
        <dbReference type="ARBA" id="ARBA00022741"/>
    </source>
</evidence>
<dbReference type="AlphaFoldDB" id="A0A7C4GJC8"/>
<organism evidence="11">
    <name type="scientific">Fervidobacterium thailandense</name>
    <dbReference type="NCBI Taxonomy" id="1008305"/>
    <lineage>
        <taxon>Bacteria</taxon>
        <taxon>Thermotogati</taxon>
        <taxon>Thermotogota</taxon>
        <taxon>Thermotogae</taxon>
        <taxon>Thermotogales</taxon>
        <taxon>Fervidobacteriaceae</taxon>
        <taxon>Fervidobacterium</taxon>
    </lineage>
</organism>
<dbReference type="EMBL" id="DSZY01000029">
    <property type="protein sequence ID" value="HGU40807.1"/>
    <property type="molecule type" value="Genomic_DNA"/>
</dbReference>
<dbReference type="HAMAP" id="MF_00328">
    <property type="entry name" value="Guanylate_kinase"/>
    <property type="match status" value="1"/>
</dbReference>
<dbReference type="PROSITE" id="PS00856">
    <property type="entry name" value="GUANYLATE_KINASE_1"/>
    <property type="match status" value="1"/>
</dbReference>
<comment type="catalytic activity">
    <reaction evidence="9">
        <text>GMP + ATP = GDP + ADP</text>
        <dbReference type="Rhea" id="RHEA:20780"/>
        <dbReference type="ChEBI" id="CHEBI:30616"/>
        <dbReference type="ChEBI" id="CHEBI:58115"/>
        <dbReference type="ChEBI" id="CHEBI:58189"/>
        <dbReference type="ChEBI" id="CHEBI:456216"/>
        <dbReference type="EC" id="2.7.4.8"/>
    </reaction>
</comment>
<keyword evidence="7 9" id="KW-0067">ATP-binding</keyword>
<dbReference type="CDD" id="cd00071">
    <property type="entry name" value="GMPK"/>
    <property type="match status" value="1"/>
</dbReference>
<feature type="binding site" evidence="9">
    <location>
        <begin position="15"/>
        <end position="22"/>
    </location>
    <ligand>
        <name>ATP</name>
        <dbReference type="ChEBI" id="CHEBI:30616"/>
    </ligand>
</feature>
<comment type="caution">
    <text evidence="11">The sequence shown here is derived from an EMBL/GenBank/DDBJ whole genome shotgun (WGS) entry which is preliminary data.</text>
</comment>
<dbReference type="PROSITE" id="PS50052">
    <property type="entry name" value="GUANYLATE_KINASE_2"/>
    <property type="match status" value="1"/>
</dbReference>
<evidence type="ECO:0000256" key="3">
    <source>
        <dbReference type="ARBA" id="ARBA00016296"/>
    </source>
</evidence>
<name>A0A7C4GJC8_9BACT</name>
<keyword evidence="5 9" id="KW-0547">Nucleotide-binding</keyword>
<dbReference type="PANTHER" id="PTHR23117:SF13">
    <property type="entry name" value="GUANYLATE KINASE"/>
    <property type="match status" value="1"/>
</dbReference>
<proteinExistence type="inferred from homology"/>
<evidence type="ECO:0000256" key="8">
    <source>
        <dbReference type="ARBA" id="ARBA00030128"/>
    </source>
</evidence>
<keyword evidence="6 9" id="KW-0418">Kinase</keyword>
<evidence type="ECO:0000256" key="6">
    <source>
        <dbReference type="ARBA" id="ARBA00022777"/>
    </source>
</evidence>
<dbReference type="Pfam" id="PF00625">
    <property type="entry name" value="Guanylate_kin"/>
    <property type="match status" value="1"/>
</dbReference>
<evidence type="ECO:0000259" key="10">
    <source>
        <dbReference type="PROSITE" id="PS50052"/>
    </source>
</evidence>
<dbReference type="GO" id="GO:0005829">
    <property type="term" value="C:cytosol"/>
    <property type="evidence" value="ECO:0007669"/>
    <property type="project" value="TreeGrafter"/>
</dbReference>
<comment type="similarity">
    <text evidence="1 9">Belongs to the guanylate kinase family.</text>
</comment>
<dbReference type="PANTHER" id="PTHR23117">
    <property type="entry name" value="GUANYLATE KINASE-RELATED"/>
    <property type="match status" value="1"/>
</dbReference>
<dbReference type="SMART" id="SM00072">
    <property type="entry name" value="GuKc"/>
    <property type="match status" value="1"/>
</dbReference>
<keyword evidence="4 9" id="KW-0808">Transferase</keyword>
<dbReference type="InterPro" id="IPR008144">
    <property type="entry name" value="Guanylate_kin-like_dom"/>
</dbReference>
<evidence type="ECO:0000256" key="4">
    <source>
        <dbReference type="ARBA" id="ARBA00022679"/>
    </source>
</evidence>
<dbReference type="EC" id="2.7.4.8" evidence="2 9"/>
<evidence type="ECO:0000313" key="11">
    <source>
        <dbReference type="EMBL" id="HGU40807.1"/>
    </source>
</evidence>